<accession>F2AZF5</accession>
<dbReference type="Proteomes" id="UP000006222">
    <property type="component" value="Unassembled WGS sequence"/>
</dbReference>
<evidence type="ECO:0000313" key="1">
    <source>
        <dbReference type="EMBL" id="EGF24951.1"/>
    </source>
</evidence>
<dbReference type="AlphaFoldDB" id="F2AZF5"/>
<reference evidence="1 2" key="1">
    <citation type="journal article" date="2013" name="Mar. Genomics">
        <title>Expression of sulfatases in Rhodopirellula baltica and the diversity of sulfatases in the genus Rhodopirellula.</title>
        <authorList>
            <person name="Wegner C.E."/>
            <person name="Richter-Heitmann T."/>
            <person name="Klindworth A."/>
            <person name="Klockow C."/>
            <person name="Richter M."/>
            <person name="Achstetter T."/>
            <person name="Glockner F.O."/>
            <person name="Harder J."/>
        </authorList>
    </citation>
    <scope>NUCLEOTIDE SEQUENCE [LARGE SCALE GENOMIC DNA]</scope>
    <source>
        <strain evidence="1 2">WH47</strain>
    </source>
</reference>
<organism evidence="1 2">
    <name type="scientific">Rhodopirellula baltica WH47</name>
    <dbReference type="NCBI Taxonomy" id="991778"/>
    <lineage>
        <taxon>Bacteria</taxon>
        <taxon>Pseudomonadati</taxon>
        <taxon>Planctomycetota</taxon>
        <taxon>Planctomycetia</taxon>
        <taxon>Pirellulales</taxon>
        <taxon>Pirellulaceae</taxon>
        <taxon>Rhodopirellula</taxon>
    </lineage>
</organism>
<evidence type="ECO:0000313" key="2">
    <source>
        <dbReference type="Proteomes" id="UP000006222"/>
    </source>
</evidence>
<gene>
    <name evidence="1" type="ORF">RBWH47_03406</name>
</gene>
<sequence length="119" mass="13680">MGTLLVWNGCGRSLDSWWQRVVEVDKDRFTSVQHFTLQGIDYSHHFRFGFTEFSDLEPIINKHGLTADPDPMRFSTQSLPSWFDPPLKSVAFSNGDSDPSIVLWIDAEARIAYFELVKI</sequence>
<protein>
    <submittedName>
        <fullName evidence="1">Uncharacterized protein</fullName>
    </submittedName>
</protein>
<dbReference type="PATRIC" id="fig|991778.3.peg.5411"/>
<proteinExistence type="predicted"/>
<dbReference type="EMBL" id="AFAR01000258">
    <property type="protein sequence ID" value="EGF24951.1"/>
    <property type="molecule type" value="Genomic_DNA"/>
</dbReference>
<name>F2AZF5_RHOBT</name>
<comment type="caution">
    <text evidence="1">The sequence shown here is derived from an EMBL/GenBank/DDBJ whole genome shotgun (WGS) entry which is preliminary data.</text>
</comment>